<dbReference type="Pfam" id="PF01979">
    <property type="entry name" value="Amidohydro_1"/>
    <property type="match status" value="1"/>
</dbReference>
<dbReference type="PROSITE" id="PS51257">
    <property type="entry name" value="PROKAR_LIPOPROTEIN"/>
    <property type="match status" value="1"/>
</dbReference>
<dbReference type="InterPro" id="IPR006680">
    <property type="entry name" value="Amidohydro-rel"/>
</dbReference>
<reference evidence="2" key="1">
    <citation type="journal article" date="2020" name="mSystems">
        <title>Genome- and Community-Level Interaction Insights into Carbon Utilization and Element Cycling Functions of Hydrothermarchaeota in Hydrothermal Sediment.</title>
        <authorList>
            <person name="Zhou Z."/>
            <person name="Liu Y."/>
            <person name="Xu W."/>
            <person name="Pan J."/>
            <person name="Luo Z.H."/>
            <person name="Li M."/>
        </authorList>
    </citation>
    <scope>NUCLEOTIDE SEQUENCE [LARGE SCALE GENOMIC DNA]</scope>
    <source>
        <strain evidence="2">HyVt-346</strain>
    </source>
</reference>
<feature type="domain" description="Amidohydrolase-related" evidence="1">
    <location>
        <begin position="78"/>
        <end position="436"/>
    </location>
</feature>
<dbReference type="SUPFAM" id="SSF51556">
    <property type="entry name" value="Metallo-dependent hydrolases"/>
    <property type="match status" value="1"/>
</dbReference>
<evidence type="ECO:0000313" key="2">
    <source>
        <dbReference type="EMBL" id="HEA19151.1"/>
    </source>
</evidence>
<dbReference type="EMBL" id="DRGM01000211">
    <property type="protein sequence ID" value="HEA19151.1"/>
    <property type="molecule type" value="Genomic_DNA"/>
</dbReference>
<protein>
    <submittedName>
        <fullName evidence="2">Amidohydrolase</fullName>
    </submittedName>
</protein>
<dbReference type="InterPro" id="IPR032466">
    <property type="entry name" value="Metal_Hydrolase"/>
</dbReference>
<sequence length="475" mass="51726">MKHSLLFSSCLLLGACATQPTERADIVITNATVIDVKTGQLSADQSLAIRDGVIIKRSNQSLQNNYISDNYIDANDQFLMPGLWDMHVHFGGGEELIAENKALLPLYLAYGVTTVRDAAADLSESVLSWREQINNNQLVGPTIYTSGPKLEGKDSIWPGDLEVATVAEMNAAIDSLAAMNVDFVKITDSALTPELYLKAVKEVKKRGYQISGHIPFSLSVTDVSNAGLDAIEHMTYLLKAAASNEPEISAKVAAGELSYRSALPIITANIDTQTALNKYAVLAENNTAVVPTLIGGQITAYIDEDNHQDDEFLNYLGKGLKATYQWRVDRANKDTPAQIKQRKERFIKTAQLLPLAQQAGVPIIAGTDAGFLNSYIYPGLSLHQELAIFSDYGLTPLQTLQSATLAGPEFLGKREQFGDLTEGKTADIIFLTANPLLDVRNTQKLSGVISHSRYYNQAALEQLKAAAKQFVSSQQ</sequence>
<comment type="caution">
    <text evidence="2">The sequence shown here is derived from an EMBL/GenBank/DDBJ whole genome shotgun (WGS) entry which is preliminary data.</text>
</comment>
<gene>
    <name evidence="2" type="ORF">ENH88_22405</name>
</gene>
<dbReference type="Gene3D" id="2.30.40.10">
    <property type="entry name" value="Urease, subunit C, domain 1"/>
    <property type="match status" value="1"/>
</dbReference>
<dbReference type="GO" id="GO:0016810">
    <property type="term" value="F:hydrolase activity, acting on carbon-nitrogen (but not peptide) bonds"/>
    <property type="evidence" value="ECO:0007669"/>
    <property type="project" value="InterPro"/>
</dbReference>
<name>A0A7V1D3B2_9GAMM</name>
<proteinExistence type="predicted"/>
<accession>A0A7V1D3B2</accession>
<dbReference type="Gene3D" id="3.20.20.140">
    <property type="entry name" value="Metal-dependent hydrolases"/>
    <property type="match status" value="1"/>
</dbReference>
<dbReference type="Proteomes" id="UP000886188">
    <property type="component" value="Unassembled WGS sequence"/>
</dbReference>
<dbReference type="InterPro" id="IPR011059">
    <property type="entry name" value="Metal-dep_hydrolase_composite"/>
</dbReference>
<dbReference type="PANTHER" id="PTHR43135:SF3">
    <property type="entry name" value="ALPHA-D-RIBOSE 1-METHYLPHOSPHONATE 5-TRIPHOSPHATE DIPHOSPHATASE"/>
    <property type="match status" value="1"/>
</dbReference>
<evidence type="ECO:0000259" key="1">
    <source>
        <dbReference type="Pfam" id="PF01979"/>
    </source>
</evidence>
<dbReference type="RefSeq" id="WP_304185754.1">
    <property type="nucleotide sequence ID" value="NZ_DRGM01000211.1"/>
</dbReference>
<dbReference type="PANTHER" id="PTHR43135">
    <property type="entry name" value="ALPHA-D-RIBOSE 1-METHYLPHOSPHONATE 5-TRIPHOSPHATE DIPHOSPHATASE"/>
    <property type="match status" value="1"/>
</dbReference>
<dbReference type="AlphaFoldDB" id="A0A7V1D3B2"/>
<dbReference type="InterPro" id="IPR051781">
    <property type="entry name" value="Metallo-dep_Hydrolase"/>
</dbReference>
<organism evidence="2">
    <name type="scientific">Pseudoalteromonas prydzensis</name>
    <dbReference type="NCBI Taxonomy" id="182141"/>
    <lineage>
        <taxon>Bacteria</taxon>
        <taxon>Pseudomonadati</taxon>
        <taxon>Pseudomonadota</taxon>
        <taxon>Gammaproteobacteria</taxon>
        <taxon>Alteromonadales</taxon>
        <taxon>Pseudoalteromonadaceae</taxon>
        <taxon>Pseudoalteromonas</taxon>
    </lineage>
</organism>
<dbReference type="SUPFAM" id="SSF51338">
    <property type="entry name" value="Composite domain of metallo-dependent hydrolases"/>
    <property type="match status" value="1"/>
</dbReference>